<name>A0A238YZS3_9BACT</name>
<feature type="transmembrane region" description="Helical" evidence="6">
    <location>
        <begin position="80"/>
        <end position="101"/>
    </location>
</feature>
<evidence type="ECO:0000256" key="2">
    <source>
        <dbReference type="ARBA" id="ARBA00009773"/>
    </source>
</evidence>
<organism evidence="7 8">
    <name type="scientific">Humidesulfovibrio mexicanus</name>
    <dbReference type="NCBI Taxonomy" id="147047"/>
    <lineage>
        <taxon>Bacteria</taxon>
        <taxon>Pseudomonadati</taxon>
        <taxon>Thermodesulfobacteriota</taxon>
        <taxon>Desulfovibrionia</taxon>
        <taxon>Desulfovibrionales</taxon>
        <taxon>Desulfovibrionaceae</taxon>
        <taxon>Humidesulfovibrio</taxon>
    </lineage>
</organism>
<feature type="transmembrane region" description="Helical" evidence="6">
    <location>
        <begin position="22"/>
        <end position="42"/>
    </location>
</feature>
<reference evidence="7 8" key="1">
    <citation type="submission" date="2017-06" db="EMBL/GenBank/DDBJ databases">
        <authorList>
            <person name="Kim H.J."/>
            <person name="Triplett B.A."/>
        </authorList>
    </citation>
    <scope>NUCLEOTIDE SEQUENCE [LARGE SCALE GENOMIC DNA]</scope>
    <source>
        <strain evidence="7 8">DSM 13116</strain>
    </source>
</reference>
<keyword evidence="4 6" id="KW-1133">Transmembrane helix</keyword>
<dbReference type="PANTHER" id="PTHR21716">
    <property type="entry name" value="TRANSMEMBRANE PROTEIN"/>
    <property type="match status" value="1"/>
</dbReference>
<accession>A0A238YZS3</accession>
<keyword evidence="8" id="KW-1185">Reference proteome</keyword>
<evidence type="ECO:0000256" key="6">
    <source>
        <dbReference type="SAM" id="Phobius"/>
    </source>
</evidence>
<comment type="similarity">
    <text evidence="2">Belongs to the autoinducer-2 exporter (AI-2E) (TC 2.A.86) family.</text>
</comment>
<evidence type="ECO:0000313" key="7">
    <source>
        <dbReference type="EMBL" id="SNR76181.1"/>
    </source>
</evidence>
<feature type="transmembrane region" description="Helical" evidence="6">
    <location>
        <begin position="48"/>
        <end position="68"/>
    </location>
</feature>
<proteinExistence type="inferred from homology"/>
<feature type="transmembrane region" description="Helical" evidence="6">
    <location>
        <begin position="327"/>
        <end position="360"/>
    </location>
</feature>
<feature type="transmembrane region" description="Helical" evidence="6">
    <location>
        <begin position="228"/>
        <end position="250"/>
    </location>
</feature>
<sequence length="381" mass="42645">MTMNSTPDTPDTPPIGHHSNKIFAYFLLFFLVVAFMFGFVLVEPFMHTIILSAVLSIIFSPVNSRLYLRLGGRANLAAGLTSILVVVLILLPTAFLVWGLVTEGMHSMNAIRSWAGRNDFNELMQSGRIAELFAWARETLPFVHIDQATIQARLLSFTQNFTQYVLDASATLVGNMAKLILRFFLMIFMIFYFLREGRGIVHKLKYLAPLRTHQEDFMIDSLQRVSRAVLLGSLLIAVLQGLTGALGLWIVGIPPLFWGVMMGLAALIPVVGTGLIWAPVAAYLYFFGEWHMAAFFLFYNVLIVTNIDTILRPLLMRRAAQVSPFLIFLAILGGIHAFGALGIIYGPLILTFLMAMLTIYGEEYKEVLTSRTGYAQHRNEP</sequence>
<feature type="transmembrane region" description="Helical" evidence="6">
    <location>
        <begin position="256"/>
        <end position="286"/>
    </location>
</feature>
<gene>
    <name evidence="7" type="ORF">SAMN04488503_1100</name>
</gene>
<dbReference type="OrthoDB" id="9773730at2"/>
<evidence type="ECO:0000313" key="8">
    <source>
        <dbReference type="Proteomes" id="UP000198324"/>
    </source>
</evidence>
<feature type="transmembrane region" description="Helical" evidence="6">
    <location>
        <begin position="176"/>
        <end position="194"/>
    </location>
</feature>
<protein>
    <submittedName>
        <fullName evidence="7">Predicted PurR-regulated permease PerM</fullName>
    </submittedName>
</protein>
<evidence type="ECO:0000256" key="3">
    <source>
        <dbReference type="ARBA" id="ARBA00022692"/>
    </source>
</evidence>
<dbReference type="Proteomes" id="UP000198324">
    <property type="component" value="Unassembled WGS sequence"/>
</dbReference>
<dbReference type="EMBL" id="FZOC01000002">
    <property type="protein sequence ID" value="SNR76181.1"/>
    <property type="molecule type" value="Genomic_DNA"/>
</dbReference>
<feature type="transmembrane region" description="Helical" evidence="6">
    <location>
        <begin position="293"/>
        <end position="315"/>
    </location>
</feature>
<dbReference type="PANTHER" id="PTHR21716:SF4">
    <property type="entry name" value="TRANSMEMBRANE PROTEIN 245"/>
    <property type="match status" value="1"/>
</dbReference>
<dbReference type="GO" id="GO:0016020">
    <property type="term" value="C:membrane"/>
    <property type="evidence" value="ECO:0007669"/>
    <property type="project" value="UniProtKB-SubCell"/>
</dbReference>
<dbReference type="AlphaFoldDB" id="A0A238YZS3"/>
<evidence type="ECO:0000256" key="5">
    <source>
        <dbReference type="ARBA" id="ARBA00023136"/>
    </source>
</evidence>
<evidence type="ECO:0000256" key="1">
    <source>
        <dbReference type="ARBA" id="ARBA00004141"/>
    </source>
</evidence>
<evidence type="ECO:0000256" key="4">
    <source>
        <dbReference type="ARBA" id="ARBA00022989"/>
    </source>
</evidence>
<comment type="subcellular location">
    <subcellularLocation>
        <location evidence="1">Membrane</location>
        <topology evidence="1">Multi-pass membrane protein</topology>
    </subcellularLocation>
</comment>
<dbReference type="InterPro" id="IPR002549">
    <property type="entry name" value="AI-2E-like"/>
</dbReference>
<dbReference type="RefSeq" id="WP_089272544.1">
    <property type="nucleotide sequence ID" value="NZ_FZOC01000002.1"/>
</dbReference>
<dbReference type="Pfam" id="PF01594">
    <property type="entry name" value="AI-2E_transport"/>
    <property type="match status" value="1"/>
</dbReference>
<keyword evidence="5 6" id="KW-0472">Membrane</keyword>
<keyword evidence="3 6" id="KW-0812">Transmembrane</keyword>